<dbReference type="Proteomes" id="UP000762676">
    <property type="component" value="Unassembled WGS sequence"/>
</dbReference>
<organism evidence="2 3">
    <name type="scientific">Elysia marginata</name>
    <dbReference type="NCBI Taxonomy" id="1093978"/>
    <lineage>
        <taxon>Eukaryota</taxon>
        <taxon>Metazoa</taxon>
        <taxon>Spiralia</taxon>
        <taxon>Lophotrochozoa</taxon>
        <taxon>Mollusca</taxon>
        <taxon>Gastropoda</taxon>
        <taxon>Heterobranchia</taxon>
        <taxon>Euthyneura</taxon>
        <taxon>Panpulmonata</taxon>
        <taxon>Sacoglossa</taxon>
        <taxon>Placobranchoidea</taxon>
        <taxon>Plakobranchidae</taxon>
        <taxon>Elysia</taxon>
    </lineage>
</organism>
<proteinExistence type="predicted"/>
<evidence type="ECO:0000256" key="1">
    <source>
        <dbReference type="SAM" id="MobiDB-lite"/>
    </source>
</evidence>
<feature type="region of interest" description="Disordered" evidence="1">
    <location>
        <begin position="63"/>
        <end position="92"/>
    </location>
</feature>
<keyword evidence="3" id="KW-1185">Reference proteome</keyword>
<evidence type="ECO:0000313" key="3">
    <source>
        <dbReference type="Proteomes" id="UP000762676"/>
    </source>
</evidence>
<name>A0AAV4IZ45_9GAST</name>
<dbReference type="AlphaFoldDB" id="A0AAV4IZ45"/>
<protein>
    <submittedName>
        <fullName evidence="2">Uncharacterized protein</fullName>
    </submittedName>
</protein>
<gene>
    <name evidence="2" type="ORF">ElyMa_004893800</name>
</gene>
<sequence>MQAKSPWNIVVKYSFQAERNFKLNPLRYTNKIVNMSGINCNSSSSCRILGFIRSYSKMSISSKAYSNSSGSSSSSSSTGRSSNSNSSCSPVM</sequence>
<evidence type="ECO:0000313" key="2">
    <source>
        <dbReference type="EMBL" id="GFS13836.1"/>
    </source>
</evidence>
<dbReference type="EMBL" id="BMAT01009788">
    <property type="protein sequence ID" value="GFS13836.1"/>
    <property type="molecule type" value="Genomic_DNA"/>
</dbReference>
<reference evidence="2 3" key="1">
    <citation type="journal article" date="2021" name="Elife">
        <title>Chloroplast acquisition without the gene transfer in kleptoplastic sea slugs, Plakobranchus ocellatus.</title>
        <authorList>
            <person name="Maeda T."/>
            <person name="Takahashi S."/>
            <person name="Yoshida T."/>
            <person name="Shimamura S."/>
            <person name="Takaki Y."/>
            <person name="Nagai Y."/>
            <person name="Toyoda A."/>
            <person name="Suzuki Y."/>
            <person name="Arimoto A."/>
            <person name="Ishii H."/>
            <person name="Satoh N."/>
            <person name="Nishiyama T."/>
            <person name="Hasebe M."/>
            <person name="Maruyama T."/>
            <person name="Minagawa J."/>
            <person name="Obokata J."/>
            <person name="Shigenobu S."/>
        </authorList>
    </citation>
    <scope>NUCLEOTIDE SEQUENCE [LARGE SCALE GENOMIC DNA]</scope>
</reference>
<comment type="caution">
    <text evidence="2">The sequence shown here is derived from an EMBL/GenBank/DDBJ whole genome shotgun (WGS) entry which is preliminary data.</text>
</comment>
<accession>A0AAV4IZ45</accession>